<feature type="transmembrane region" description="Helical" evidence="1">
    <location>
        <begin position="70"/>
        <end position="89"/>
    </location>
</feature>
<keyword evidence="1" id="KW-1133">Transmembrane helix</keyword>
<name>A0A919K0E6_9ACTN</name>
<dbReference type="Proteomes" id="UP000636960">
    <property type="component" value="Unassembled WGS sequence"/>
</dbReference>
<keyword evidence="3" id="KW-1185">Reference proteome</keyword>
<reference evidence="2" key="1">
    <citation type="submission" date="2021-01" db="EMBL/GenBank/DDBJ databases">
        <title>Whole genome shotgun sequence of Actinoplanes rishiriensis NBRC 108556.</title>
        <authorList>
            <person name="Komaki H."/>
            <person name="Tamura T."/>
        </authorList>
    </citation>
    <scope>NUCLEOTIDE SEQUENCE</scope>
    <source>
        <strain evidence="2">NBRC 108556</strain>
    </source>
</reference>
<protein>
    <submittedName>
        <fullName evidence="2">Uncharacterized protein</fullName>
    </submittedName>
</protein>
<evidence type="ECO:0000256" key="1">
    <source>
        <dbReference type="SAM" id="Phobius"/>
    </source>
</evidence>
<feature type="transmembrane region" description="Helical" evidence="1">
    <location>
        <begin position="122"/>
        <end position="141"/>
    </location>
</feature>
<keyword evidence="1" id="KW-0812">Transmembrane</keyword>
<dbReference type="RefSeq" id="WP_203782655.1">
    <property type="nucleotide sequence ID" value="NZ_BOMV01000043.1"/>
</dbReference>
<sequence>MDIAADLILAGALTVAWLAAGLVADALPGARTARELRRRAGTLTLAVTAGAAMFVAIPVVIWMLPGDSAADSAALLPAVPALIVLTTSVRRLTQVRRGASAFLAAPQTPVPPALRAAAAHPLILVPLQVTGLAALIGLPIAGRLVDVPASNVAGIAITVVGAAVVAIGVRAAMRHSRLSLLALAPIGRSRLRLPVDSR</sequence>
<evidence type="ECO:0000313" key="3">
    <source>
        <dbReference type="Proteomes" id="UP000636960"/>
    </source>
</evidence>
<dbReference type="EMBL" id="BOMV01000043">
    <property type="protein sequence ID" value="GIE96393.1"/>
    <property type="molecule type" value="Genomic_DNA"/>
</dbReference>
<accession>A0A919K0E6</accession>
<evidence type="ECO:0000313" key="2">
    <source>
        <dbReference type="EMBL" id="GIE96393.1"/>
    </source>
</evidence>
<dbReference type="AlphaFoldDB" id="A0A919K0E6"/>
<keyword evidence="1" id="KW-0472">Membrane</keyword>
<organism evidence="2 3">
    <name type="scientific">Paractinoplanes rishiriensis</name>
    <dbReference type="NCBI Taxonomy" id="1050105"/>
    <lineage>
        <taxon>Bacteria</taxon>
        <taxon>Bacillati</taxon>
        <taxon>Actinomycetota</taxon>
        <taxon>Actinomycetes</taxon>
        <taxon>Micromonosporales</taxon>
        <taxon>Micromonosporaceae</taxon>
        <taxon>Paractinoplanes</taxon>
    </lineage>
</organism>
<feature type="transmembrane region" description="Helical" evidence="1">
    <location>
        <begin position="153"/>
        <end position="173"/>
    </location>
</feature>
<proteinExistence type="predicted"/>
<feature type="transmembrane region" description="Helical" evidence="1">
    <location>
        <begin position="40"/>
        <end position="64"/>
    </location>
</feature>
<gene>
    <name evidence="2" type="ORF">Ari01nite_38580</name>
</gene>
<comment type="caution">
    <text evidence="2">The sequence shown here is derived from an EMBL/GenBank/DDBJ whole genome shotgun (WGS) entry which is preliminary data.</text>
</comment>
<feature type="transmembrane region" description="Helical" evidence="1">
    <location>
        <begin position="6"/>
        <end position="28"/>
    </location>
</feature>